<dbReference type="Pfam" id="PF02811">
    <property type="entry name" value="PHP"/>
    <property type="match status" value="1"/>
</dbReference>
<dbReference type="SUPFAM" id="SSF89550">
    <property type="entry name" value="PHP domain-like"/>
    <property type="match status" value="1"/>
</dbReference>
<dbReference type="AlphaFoldDB" id="A0A0L6Z9H9"/>
<dbReference type="InterPro" id="IPR052018">
    <property type="entry name" value="PHP_domain"/>
</dbReference>
<dbReference type="EMBL" id="LHUR01000024">
    <property type="protein sequence ID" value="KOA19443.1"/>
    <property type="molecule type" value="Genomic_DNA"/>
</dbReference>
<reference evidence="3" key="1">
    <citation type="submission" date="2015-08" db="EMBL/GenBank/DDBJ databases">
        <title>Genome sequence of the strict anaerobe Clostridium homopropionicum LuHBu1 (DSM 5847T).</title>
        <authorList>
            <person name="Poehlein A."/>
            <person name="Beck M."/>
            <person name="Schiel-Bengelsdorf B."/>
            <person name="Bengelsdorf F.R."/>
            <person name="Daniel R."/>
            <person name="Duerre P."/>
        </authorList>
    </citation>
    <scope>NUCLEOTIDE SEQUENCE [LARGE SCALE GENOMIC DNA]</scope>
    <source>
        <strain evidence="3">DSM 5847</strain>
    </source>
</reference>
<dbReference type="InterPro" id="IPR003141">
    <property type="entry name" value="Pol/His_phosphatase_N"/>
</dbReference>
<name>A0A0L6Z9H9_9CLOT</name>
<sequence length="283" mass="32659">MINLNKDSKIDLHIHSNASDGTLSPEEIVKEAKDRELKLISLTDHDEMKNTEEIQKVALKNNIAFLPGIEISSTLNGSLYHILAYGTDNSNFELIKLLEYNRDLLENRNNQSIKYLIDKGYDIDFSDYEKYKHNPKRGGWKALNYLIDKKICTDIHDYFNRLYSEEKHILYPIFSDTENVINTIKKAGGIAILAHPYYEKDISPVDKKLNIFLEIGIHGVECFHPNHNQLIISECLKFCKEKNLISTAGSDFHGKFISTRSIGYPVAKIKDVYVEPLFEYIKR</sequence>
<dbReference type="Gene3D" id="1.10.150.650">
    <property type="match status" value="1"/>
</dbReference>
<gene>
    <name evidence="2" type="primary">polC_2</name>
    <name evidence="2" type="ORF">CLHOM_22340</name>
</gene>
<dbReference type="Proteomes" id="UP000037043">
    <property type="component" value="Unassembled WGS sequence"/>
</dbReference>
<dbReference type="InterPro" id="IPR004013">
    <property type="entry name" value="PHP_dom"/>
</dbReference>
<dbReference type="GO" id="GO:0004534">
    <property type="term" value="F:5'-3' RNA exonuclease activity"/>
    <property type="evidence" value="ECO:0007669"/>
    <property type="project" value="TreeGrafter"/>
</dbReference>
<dbReference type="PANTHER" id="PTHR42924">
    <property type="entry name" value="EXONUCLEASE"/>
    <property type="match status" value="1"/>
</dbReference>
<evidence type="ECO:0000313" key="2">
    <source>
        <dbReference type="EMBL" id="KOA19443.1"/>
    </source>
</evidence>
<dbReference type="EC" id="2.7.7.7" evidence="2"/>
<keyword evidence="2" id="KW-0808">Transferase</keyword>
<dbReference type="RefSeq" id="WP_052221751.1">
    <property type="nucleotide sequence ID" value="NZ_LHUR01000024.1"/>
</dbReference>
<protein>
    <submittedName>
        <fullName evidence="2">DNA polymerase III PolC-type</fullName>
        <ecNumber evidence="2">2.7.7.7</ecNumber>
    </submittedName>
</protein>
<dbReference type="InterPro" id="IPR016195">
    <property type="entry name" value="Pol/histidinol_Pase-like"/>
</dbReference>
<feature type="domain" description="Polymerase/histidinol phosphatase N-terminal" evidence="1">
    <location>
        <begin position="10"/>
        <end position="75"/>
    </location>
</feature>
<keyword evidence="2" id="KW-0548">Nucleotidyltransferase</keyword>
<dbReference type="PATRIC" id="fig|1121318.3.peg.2244"/>
<keyword evidence="3" id="KW-1185">Reference proteome</keyword>
<dbReference type="PANTHER" id="PTHR42924:SF3">
    <property type="entry name" value="POLYMERASE_HISTIDINOL PHOSPHATASE N-TERMINAL DOMAIN-CONTAINING PROTEIN"/>
    <property type="match status" value="1"/>
</dbReference>
<comment type="caution">
    <text evidence="2">The sequence shown here is derived from an EMBL/GenBank/DDBJ whole genome shotgun (WGS) entry which is preliminary data.</text>
</comment>
<dbReference type="SMART" id="SM00481">
    <property type="entry name" value="POLIIIAc"/>
    <property type="match status" value="1"/>
</dbReference>
<evidence type="ECO:0000313" key="3">
    <source>
        <dbReference type="Proteomes" id="UP000037043"/>
    </source>
</evidence>
<dbReference type="STRING" id="36844.SAMN04488501_11382"/>
<dbReference type="CDD" id="cd07438">
    <property type="entry name" value="PHP_HisPPase_AMP"/>
    <property type="match status" value="1"/>
</dbReference>
<evidence type="ECO:0000259" key="1">
    <source>
        <dbReference type="SMART" id="SM00481"/>
    </source>
</evidence>
<dbReference type="GO" id="GO:0035312">
    <property type="term" value="F:5'-3' DNA exonuclease activity"/>
    <property type="evidence" value="ECO:0007669"/>
    <property type="project" value="TreeGrafter"/>
</dbReference>
<dbReference type="Gene3D" id="3.20.20.140">
    <property type="entry name" value="Metal-dependent hydrolases"/>
    <property type="match status" value="1"/>
</dbReference>
<dbReference type="GO" id="GO:0003887">
    <property type="term" value="F:DNA-directed DNA polymerase activity"/>
    <property type="evidence" value="ECO:0007669"/>
    <property type="project" value="UniProtKB-EC"/>
</dbReference>
<accession>A0A0L6Z9H9</accession>
<proteinExistence type="predicted"/>
<organism evidence="2 3">
    <name type="scientific">Clostridium homopropionicum DSM 5847</name>
    <dbReference type="NCBI Taxonomy" id="1121318"/>
    <lineage>
        <taxon>Bacteria</taxon>
        <taxon>Bacillati</taxon>
        <taxon>Bacillota</taxon>
        <taxon>Clostridia</taxon>
        <taxon>Eubacteriales</taxon>
        <taxon>Clostridiaceae</taxon>
        <taxon>Clostridium</taxon>
    </lineage>
</organism>